<dbReference type="AlphaFoldDB" id="A8RNV0"/>
<dbReference type="eggNOG" id="COG2721">
    <property type="taxonomic scope" value="Bacteria"/>
</dbReference>
<protein>
    <recommendedName>
        <fullName evidence="3">SAF domain-containing protein</fullName>
    </recommendedName>
</protein>
<dbReference type="InterPro" id="IPR007392">
    <property type="entry name" value="GD_AH_second"/>
</dbReference>
<dbReference type="Pfam" id="PF04295">
    <property type="entry name" value="GD_AH_second"/>
    <property type="match status" value="1"/>
</dbReference>
<comment type="similarity">
    <text evidence="1">Belongs to the UxaA family.</text>
</comment>
<dbReference type="GO" id="GO:0016829">
    <property type="term" value="F:lyase activity"/>
    <property type="evidence" value="ECO:0007669"/>
    <property type="project" value="UniProtKB-KW"/>
</dbReference>
<dbReference type="Pfam" id="PF08666">
    <property type="entry name" value="SAF"/>
    <property type="match status" value="1"/>
</dbReference>
<keyword evidence="2" id="KW-0456">Lyase</keyword>
<dbReference type="PaxDb" id="411902-CLOBOL_02287"/>
<organism evidence="4 5">
    <name type="scientific">Enterocloster bolteae (strain ATCC BAA-613 / DSM 15670 / CCUG 46953 / JCM 12243 / WAL 16351)</name>
    <name type="common">Clostridium bolteae</name>
    <dbReference type="NCBI Taxonomy" id="411902"/>
    <lineage>
        <taxon>Bacteria</taxon>
        <taxon>Bacillati</taxon>
        <taxon>Bacillota</taxon>
        <taxon>Clostridia</taxon>
        <taxon>Lachnospirales</taxon>
        <taxon>Lachnospiraceae</taxon>
        <taxon>Enterocloster</taxon>
    </lineage>
</organism>
<evidence type="ECO:0000256" key="1">
    <source>
        <dbReference type="ARBA" id="ARBA00010986"/>
    </source>
</evidence>
<reference evidence="4 5" key="1">
    <citation type="submission" date="2007-08" db="EMBL/GenBank/DDBJ databases">
        <authorList>
            <person name="Fulton L."/>
            <person name="Clifton S."/>
            <person name="Fulton B."/>
            <person name="Xu J."/>
            <person name="Minx P."/>
            <person name="Pepin K.H."/>
            <person name="Johnson M."/>
            <person name="Thiruvilangam P."/>
            <person name="Bhonagiri V."/>
            <person name="Nash W.E."/>
            <person name="Mardis E.R."/>
            <person name="Wilson R.K."/>
        </authorList>
    </citation>
    <scope>NUCLEOTIDE SEQUENCE [LARGE SCALE GENOMIC DNA]</scope>
    <source>
        <strain evidence="5">ATCC BAA-613 / DSM 15670 / CCUG 46953 / JCM 12243 / WAL 16351</strain>
    </source>
</reference>
<dbReference type="SMART" id="SM00858">
    <property type="entry name" value="SAF"/>
    <property type="match status" value="1"/>
</dbReference>
<sequence length="504" mass="54747">MICAARRKSYMQEFIKINREDTVAVALKPLSKGSTVASDPYTVVLNEDIPQGHKFAVCQIPEGAPVVKYGCRIGYASRQINPGDWVHIHNVRTALGDVLEYQYEPQIKELPKSSPSSFMGYKRGDGGCGVRNELWILPTVGCVNSVARAMEQEAKRRFMLGNVEDIVAFAHPYGCSQMGEDQENTRKVLADIIHHPNAGGVLVLGLGCENCNIPVLMDYIGEYDPERVKFLQCQDCEDEMEAAMELLGQLYEKASGDVRVECDASQLIIGMKCGGSDGLSGITANPAVGAFSDILISKGGTTILTEVPEMFGAETILMNRCRDEETFARTVKLINGFKEYFTSHNQTIYENPSPGNKKGGISTLEDKSLGCTQKSGSSPVCGVLEYGERVREKGLNLLSAPGNDLVAATALAVSGAQIVLFTTGRGTPFATLVPTMKISSNSKLAGYKAGWIDFNAGEMVETKTKDQVAMELFQYVLRVASGEKVKSEEAGFHDLAIFKQGVTL</sequence>
<gene>
    <name evidence="4" type="ORF">CLOBOL_02287</name>
</gene>
<dbReference type="Gene3D" id="2.30.130.110">
    <property type="match status" value="1"/>
</dbReference>
<dbReference type="InterPro" id="IPR013974">
    <property type="entry name" value="SAF"/>
</dbReference>
<dbReference type="InterPro" id="IPR052172">
    <property type="entry name" value="UxaA_altronate/galactarate_dh"/>
</dbReference>
<dbReference type="EMBL" id="ABCC02000023">
    <property type="protein sequence ID" value="EDP17215.1"/>
    <property type="molecule type" value="Genomic_DNA"/>
</dbReference>
<proteinExistence type="inferred from homology"/>
<dbReference type="InterPro" id="IPR048332">
    <property type="entry name" value="GD_AH_C"/>
</dbReference>
<accession>A8RNV0</accession>
<dbReference type="Pfam" id="PF20629">
    <property type="entry name" value="GD_AH_C"/>
    <property type="match status" value="1"/>
</dbReference>
<dbReference type="CDD" id="cd11613">
    <property type="entry name" value="SAF_AH_GD"/>
    <property type="match status" value="1"/>
</dbReference>
<dbReference type="PANTHER" id="PTHR30536:SF5">
    <property type="entry name" value="ALTRONATE DEHYDRATASE"/>
    <property type="match status" value="1"/>
</dbReference>
<dbReference type="Proteomes" id="UP000005396">
    <property type="component" value="Unassembled WGS sequence"/>
</dbReference>
<evidence type="ECO:0000313" key="4">
    <source>
        <dbReference type="EMBL" id="EDP17215.1"/>
    </source>
</evidence>
<dbReference type="HOGENOM" id="CLU_029189_0_0_9"/>
<dbReference type="PANTHER" id="PTHR30536">
    <property type="entry name" value="ALTRONATE/GALACTARATE DEHYDRATASE"/>
    <property type="match status" value="1"/>
</dbReference>
<reference evidence="4 5" key="2">
    <citation type="submission" date="2007-09" db="EMBL/GenBank/DDBJ databases">
        <title>Draft genome sequence of Clostridium bolteae (ATCC BAA-613).</title>
        <authorList>
            <person name="Sudarsanam P."/>
            <person name="Ley R."/>
            <person name="Guruge J."/>
            <person name="Turnbaugh P.J."/>
            <person name="Mahowald M."/>
            <person name="Liep D."/>
            <person name="Gordon J."/>
        </authorList>
    </citation>
    <scope>NUCLEOTIDE SEQUENCE [LARGE SCALE GENOMIC DNA]</scope>
    <source>
        <strain evidence="5">ATCC BAA-613 / DSM 15670 / CCUG 46953 / JCM 12243 / WAL 16351</strain>
    </source>
</reference>
<name>A8RNV0_ENTBW</name>
<dbReference type="GO" id="GO:0019698">
    <property type="term" value="P:D-galacturonate catabolic process"/>
    <property type="evidence" value="ECO:0007669"/>
    <property type="project" value="TreeGrafter"/>
</dbReference>
<evidence type="ECO:0000313" key="5">
    <source>
        <dbReference type="Proteomes" id="UP000005396"/>
    </source>
</evidence>
<evidence type="ECO:0000259" key="3">
    <source>
        <dbReference type="SMART" id="SM00858"/>
    </source>
</evidence>
<comment type="caution">
    <text evidence="4">The sequence shown here is derived from an EMBL/GenBank/DDBJ whole genome shotgun (WGS) entry which is preliminary data.</text>
</comment>
<feature type="domain" description="SAF" evidence="3">
    <location>
        <begin position="21"/>
        <end position="92"/>
    </location>
</feature>
<evidence type="ECO:0000256" key="2">
    <source>
        <dbReference type="ARBA" id="ARBA00023239"/>
    </source>
</evidence>
<dbReference type="InterPro" id="IPR044144">
    <property type="entry name" value="SAF_UxaA/GarD"/>
</dbReference>